<comment type="caution">
    <text evidence="6">The sequence shown here is derived from an EMBL/GenBank/DDBJ whole genome shotgun (WGS) entry which is preliminary data.</text>
</comment>
<organism evidence="6 7">
    <name type="scientific">Ranitomeya imitator</name>
    <name type="common">mimic poison frog</name>
    <dbReference type="NCBI Taxonomy" id="111125"/>
    <lineage>
        <taxon>Eukaryota</taxon>
        <taxon>Metazoa</taxon>
        <taxon>Chordata</taxon>
        <taxon>Craniata</taxon>
        <taxon>Vertebrata</taxon>
        <taxon>Euteleostomi</taxon>
        <taxon>Amphibia</taxon>
        <taxon>Batrachia</taxon>
        <taxon>Anura</taxon>
        <taxon>Neobatrachia</taxon>
        <taxon>Hyloidea</taxon>
        <taxon>Dendrobatidae</taxon>
        <taxon>Dendrobatinae</taxon>
        <taxon>Ranitomeya</taxon>
    </lineage>
</organism>
<evidence type="ECO:0000259" key="5">
    <source>
        <dbReference type="Pfam" id="PF06546"/>
    </source>
</evidence>
<evidence type="ECO:0000256" key="1">
    <source>
        <dbReference type="ARBA" id="ARBA00023015"/>
    </source>
</evidence>
<evidence type="ECO:0000256" key="2">
    <source>
        <dbReference type="ARBA" id="ARBA00023016"/>
    </source>
</evidence>
<feature type="region of interest" description="Disordered" evidence="4">
    <location>
        <begin position="160"/>
        <end position="185"/>
    </location>
</feature>
<keyword evidence="2" id="KW-0346">Stress response</keyword>
<dbReference type="EMBL" id="CAUEEQ010024801">
    <property type="protein sequence ID" value="CAJ0946041.1"/>
    <property type="molecule type" value="Genomic_DNA"/>
</dbReference>
<evidence type="ECO:0000256" key="3">
    <source>
        <dbReference type="ARBA" id="ARBA00023163"/>
    </source>
</evidence>
<keyword evidence="3" id="KW-0804">Transcription</keyword>
<evidence type="ECO:0000313" key="6">
    <source>
        <dbReference type="EMBL" id="CAJ0946041.1"/>
    </source>
</evidence>
<keyword evidence="1" id="KW-0805">Transcription regulation</keyword>
<accession>A0ABN9LPG0</accession>
<reference evidence="6" key="1">
    <citation type="submission" date="2023-07" db="EMBL/GenBank/DDBJ databases">
        <authorList>
            <person name="Stuckert A."/>
        </authorList>
    </citation>
    <scope>NUCLEOTIDE SEQUENCE</scope>
</reference>
<keyword evidence="7" id="KW-1185">Reference proteome</keyword>
<evidence type="ECO:0000256" key="4">
    <source>
        <dbReference type="SAM" id="MobiDB-lite"/>
    </source>
</evidence>
<gene>
    <name evidence="6" type="ORF">RIMI_LOCUS11126492</name>
</gene>
<feature type="compositionally biased region" description="Polar residues" evidence="4">
    <location>
        <begin position="165"/>
        <end position="184"/>
    </location>
</feature>
<dbReference type="InterPro" id="IPR010542">
    <property type="entry name" value="Vert_HSTF_C"/>
</dbReference>
<name>A0ABN9LPG0_9NEOB</name>
<evidence type="ECO:0000313" key="7">
    <source>
        <dbReference type="Proteomes" id="UP001176940"/>
    </source>
</evidence>
<feature type="domain" description="Vertebrate heat shock transcription factor C-terminal" evidence="5">
    <location>
        <begin position="143"/>
        <end position="207"/>
    </location>
</feature>
<dbReference type="Proteomes" id="UP001176940">
    <property type="component" value="Unassembled WGS sequence"/>
</dbReference>
<sequence length="210" mass="23356">MAAKRLSNPQLRKKLTLPSCGIRNQLIQFFTEQATTLIRAPRADVRGRDRQTALRPVVGLKPGPQFFPPERGRVGPEVDAPEGEEPNGAIVQFIVTLVQNNRLVSLKRKQPLLLNTKSSPKATILQTMVKETGADNRHVPHRTEEISDDIVIYDITDNMEEQEESSTAPENSDSPSPETLNCNLSHEVVIVEDDSEDEEVPVVPDHSSHV</sequence>
<proteinExistence type="predicted"/>
<protein>
    <recommendedName>
        <fullName evidence="5">Vertebrate heat shock transcription factor C-terminal domain-containing protein</fullName>
    </recommendedName>
</protein>
<dbReference type="Pfam" id="PF06546">
    <property type="entry name" value="Vert_HS_TF"/>
    <property type="match status" value="1"/>
</dbReference>